<dbReference type="RefSeq" id="WP_072696283.1">
    <property type="nucleotide sequence ID" value="NZ_FRDI01000003.1"/>
</dbReference>
<dbReference type="Proteomes" id="UP000186469">
    <property type="component" value="Unassembled WGS sequence"/>
</dbReference>
<accession>A0A1M7S8I1</accession>
<keyword evidence="2" id="KW-1185">Reference proteome</keyword>
<evidence type="ECO:0000313" key="2">
    <source>
        <dbReference type="Proteomes" id="UP000186469"/>
    </source>
</evidence>
<sequence>MGIIEKKIYNAHCLHCGTSEKVSSLDKVASSSHSSYQNAQNSHHSQNSMTHFMKFETTWEARERGKTSTPKLKSIVCKNCGSSDVKTEYKYKV</sequence>
<dbReference type="EMBL" id="FRDI01000003">
    <property type="protein sequence ID" value="SHN54750.1"/>
    <property type="molecule type" value="Genomic_DNA"/>
</dbReference>
<dbReference type="AlphaFoldDB" id="A0A1M7S8I1"/>
<protein>
    <submittedName>
        <fullName evidence="1">Uncharacterized protein</fullName>
    </submittedName>
</protein>
<evidence type="ECO:0000313" key="1">
    <source>
        <dbReference type="EMBL" id="SHN54750.1"/>
    </source>
</evidence>
<organism evidence="1 2">
    <name type="scientific">Desulfovibrio litoralis DSM 11393</name>
    <dbReference type="NCBI Taxonomy" id="1121455"/>
    <lineage>
        <taxon>Bacteria</taxon>
        <taxon>Pseudomonadati</taxon>
        <taxon>Thermodesulfobacteriota</taxon>
        <taxon>Desulfovibrionia</taxon>
        <taxon>Desulfovibrionales</taxon>
        <taxon>Desulfovibrionaceae</taxon>
        <taxon>Desulfovibrio</taxon>
    </lineage>
</organism>
<reference evidence="1 2" key="1">
    <citation type="submission" date="2016-12" db="EMBL/GenBank/DDBJ databases">
        <authorList>
            <person name="Song W.-J."/>
            <person name="Kurnit D.M."/>
        </authorList>
    </citation>
    <scope>NUCLEOTIDE SEQUENCE [LARGE SCALE GENOMIC DNA]</scope>
    <source>
        <strain evidence="1 2">DSM 11393</strain>
    </source>
</reference>
<name>A0A1M7S8I1_9BACT</name>
<gene>
    <name evidence="1" type="ORF">SAMN02745728_00581</name>
</gene>
<proteinExistence type="predicted"/>